<organism evidence="2">
    <name type="scientific">uncultured Desulfovibrio sp</name>
    <dbReference type="NCBI Taxonomy" id="167968"/>
    <lineage>
        <taxon>Bacteria</taxon>
        <taxon>Pseudomonadati</taxon>
        <taxon>Thermodesulfobacteriota</taxon>
        <taxon>Desulfovibrionia</taxon>
        <taxon>Desulfovibrionales</taxon>
        <taxon>Desulfovibrionaceae</taxon>
        <taxon>Desulfovibrio</taxon>
        <taxon>environmental samples</taxon>
    </lineage>
</organism>
<reference evidence="2" key="1">
    <citation type="submission" date="2016-08" db="EMBL/GenBank/DDBJ databases">
        <authorList>
            <person name="Seilhamer J.J."/>
        </authorList>
    </citation>
    <scope>NUCLEOTIDE SEQUENCE</scope>
    <source>
        <strain evidence="2">86-1</strain>
    </source>
</reference>
<protein>
    <submittedName>
        <fullName evidence="2">Uncharacterized protein</fullName>
    </submittedName>
</protein>
<keyword evidence="1" id="KW-0812">Transmembrane</keyword>
<name>A0A212L124_9BACT</name>
<evidence type="ECO:0000256" key="1">
    <source>
        <dbReference type="SAM" id="Phobius"/>
    </source>
</evidence>
<proteinExistence type="predicted"/>
<evidence type="ECO:0000313" key="2">
    <source>
        <dbReference type="EMBL" id="SCM71197.1"/>
    </source>
</evidence>
<sequence>MDTINNWYLMCYVLIFSILTKSVTIKP</sequence>
<dbReference type="EMBL" id="FMJC01000001">
    <property type="protein sequence ID" value="SCM71197.1"/>
    <property type="molecule type" value="Genomic_DNA"/>
</dbReference>
<keyword evidence="1" id="KW-1133">Transmembrane helix</keyword>
<feature type="transmembrane region" description="Helical" evidence="1">
    <location>
        <begin position="6"/>
        <end position="24"/>
    </location>
</feature>
<accession>A0A212L124</accession>
<gene>
    <name evidence="2" type="ORF">KL86DES1_10924</name>
</gene>
<dbReference type="AlphaFoldDB" id="A0A212L124"/>
<keyword evidence="1" id="KW-0472">Membrane</keyword>